<name>A0A919R8J1_9ACTN</name>
<evidence type="ECO:0000256" key="1">
    <source>
        <dbReference type="SAM" id="MobiDB-lite"/>
    </source>
</evidence>
<dbReference type="SUPFAM" id="SSF52540">
    <property type="entry name" value="P-loop containing nucleoside triphosphate hydrolases"/>
    <property type="match status" value="1"/>
</dbReference>
<evidence type="ECO:0000313" key="2">
    <source>
        <dbReference type="EMBL" id="GII81188.1"/>
    </source>
</evidence>
<feature type="compositionally biased region" description="Acidic residues" evidence="1">
    <location>
        <begin position="346"/>
        <end position="359"/>
    </location>
</feature>
<comment type="caution">
    <text evidence="2">The sequence shown here is derived from an EMBL/GenBank/DDBJ whole genome shotgun (WGS) entry which is preliminary data.</text>
</comment>
<reference evidence="2" key="1">
    <citation type="submission" date="2021-01" db="EMBL/GenBank/DDBJ databases">
        <title>Whole genome shotgun sequence of Sphaerisporangium rufum NBRC 109079.</title>
        <authorList>
            <person name="Komaki H."/>
            <person name="Tamura T."/>
        </authorList>
    </citation>
    <scope>NUCLEOTIDE SEQUENCE</scope>
    <source>
        <strain evidence="2">NBRC 109079</strain>
    </source>
</reference>
<dbReference type="Proteomes" id="UP000655287">
    <property type="component" value="Unassembled WGS sequence"/>
</dbReference>
<sequence>MNARDNPFPSAPAARLSGSYDLFATGPRSRPGRAVTIETDAVRAVAGQLGAYLDQSTGVPSRGRALALVGDLGTGKSHIARDLARTVTAHPSAPLLWLIDEPLWDFGAIYRDRLVSGLKDQKAAFFDVLLDYYSDVTADSIDRSPLLRQVVTGLRDRRLDPQAVIEAYALSEAAIRRDLERRLQMLTEHGKFSAALTLLLFPGIQDQVWDWLMGQPPSTVLHERGIDTPIDTVSKVFDALAVFAFLYGQAGRKFVLVIDMLEKVFEWPDDRRSDFTQAFEKLVNVYVNAGGLLVFCTLPEVLGRFGESLHERIVPIRPTLLTGAQSVELVHAHLHPQQEPAAAAEAAEEALDDDADDGTDATQVTQWLARRSAAGTAPARRPRGPDIAPFTEESVHYINRLAGGVPRRVLKLCHHAWATAAAEGGPPPREVDDRVVRAAARKAFEKVTREDLRKSIEGVLSTGPWRFEPSPVRFARRSAGAAGDVDFWVLIGRTGSAIAVVTTDSVLQDEQVDRLRQTVEAARRDTGAAPCEVLVAVNGYISTELRLRLADATGSQPIVYSDRSFEHQVRETVRELAERLSSSGRDSTLDLIRDHLEGIAFQQTSVLQRLQRIDGRVEQLDTATAARLGELWQLAEMSGDPPAAGGRRAGVRRRLPHAVQRHFDRAFDVIGLLSGVPASFREVFDPAGEDRPRRLSFTVEQFQAVGVAVLVQKLVEAFQDSVGEWVRQARTVPGEPAPTAEQERRLRTICRSYEITAEMLPVFRLESLATFGPFTEGPDPLDRSARTFRRAEAQEVLTELAERVFTSAMDHVRA</sequence>
<protein>
    <submittedName>
        <fullName evidence="2">Uncharacterized protein</fullName>
    </submittedName>
</protein>
<evidence type="ECO:0000313" key="3">
    <source>
        <dbReference type="Proteomes" id="UP000655287"/>
    </source>
</evidence>
<dbReference type="InterPro" id="IPR027417">
    <property type="entry name" value="P-loop_NTPase"/>
</dbReference>
<organism evidence="2 3">
    <name type="scientific">Sphaerisporangium rufum</name>
    <dbReference type="NCBI Taxonomy" id="1381558"/>
    <lineage>
        <taxon>Bacteria</taxon>
        <taxon>Bacillati</taxon>
        <taxon>Actinomycetota</taxon>
        <taxon>Actinomycetes</taxon>
        <taxon>Streptosporangiales</taxon>
        <taxon>Streptosporangiaceae</taxon>
        <taxon>Sphaerisporangium</taxon>
    </lineage>
</organism>
<dbReference type="EMBL" id="BOOU01000089">
    <property type="protein sequence ID" value="GII81188.1"/>
    <property type="molecule type" value="Genomic_DNA"/>
</dbReference>
<dbReference type="RefSeq" id="WP_203993078.1">
    <property type="nucleotide sequence ID" value="NZ_BOOU01000089.1"/>
</dbReference>
<feature type="region of interest" description="Disordered" evidence="1">
    <location>
        <begin position="341"/>
        <end position="360"/>
    </location>
</feature>
<accession>A0A919R8J1</accession>
<gene>
    <name evidence="2" type="ORF">Sru01_61700</name>
</gene>
<keyword evidence="3" id="KW-1185">Reference proteome</keyword>
<proteinExistence type="predicted"/>
<dbReference type="AlphaFoldDB" id="A0A919R8J1"/>